<proteinExistence type="predicted"/>
<dbReference type="PANTHER" id="PTHR31781:SF1">
    <property type="entry name" value="PROTEIN UNC-80 HOMOLOG"/>
    <property type="match status" value="1"/>
</dbReference>
<accession>A0A0A9W5X9</accession>
<feature type="domain" description="Protein UNC80 C-terminal" evidence="2">
    <location>
        <begin position="2"/>
        <end position="95"/>
    </location>
</feature>
<evidence type="ECO:0000259" key="2">
    <source>
        <dbReference type="Pfam" id="PF20262"/>
    </source>
</evidence>
<dbReference type="GO" id="GO:0030424">
    <property type="term" value="C:axon"/>
    <property type="evidence" value="ECO:0007669"/>
    <property type="project" value="TreeGrafter"/>
</dbReference>
<feature type="region of interest" description="Disordered" evidence="1">
    <location>
        <begin position="102"/>
        <end position="250"/>
    </location>
</feature>
<reference evidence="3" key="1">
    <citation type="journal article" date="2014" name="PLoS ONE">
        <title>Transcriptome-Based Identification of ABC Transporters in the Western Tarnished Plant Bug Lygus hesperus.</title>
        <authorList>
            <person name="Hull J.J."/>
            <person name="Chaney K."/>
            <person name="Geib S.M."/>
            <person name="Fabrick J.A."/>
            <person name="Brent C.S."/>
            <person name="Walsh D."/>
            <person name="Lavine L.C."/>
        </authorList>
    </citation>
    <scope>NUCLEOTIDE SEQUENCE</scope>
</reference>
<dbReference type="Pfam" id="PF20262">
    <property type="entry name" value="UNC80_C"/>
    <property type="match status" value="1"/>
</dbReference>
<evidence type="ECO:0000256" key="1">
    <source>
        <dbReference type="SAM" id="MobiDB-lite"/>
    </source>
</evidence>
<sequence>PRIARTVQELSKVTDARQYFWSFIEFVVTQRPPLFVLMQPFIRIKLNMTPLNDVERHIHFVVRERLSGGCLSGPKCRGALLADLMREMKTLNDELDVTKFKEQQTATKDDTTTSHHPPPVTHRHRPSLIDLLNGSNRQGTHSPKHRESISSVPSVPVQTQEVHPTLTKHTSSEAIPQSDKSDDRPTRPRLVRSKAQSRKTFRLRKSRTETHKSEPTIFKGSRSASNEHTPLSSTPPSLIKAGPTPPQTTPATPLTPVTTSAAAFSTPSVTVGIATPTSKGSGCESGNSGSSNGSGNRVGWRATRGLLRADRSWDEEMSQTSSTSGYRENCSLVMVPLDASGNLSSGGSGNTTVGEVGPDLRQRKGSLSPDTSSQHSLLMVFDEDTLI</sequence>
<protein>
    <recommendedName>
        <fullName evidence="2">Protein UNC80 C-terminal domain-containing protein</fullName>
    </recommendedName>
</protein>
<dbReference type="PANTHER" id="PTHR31781">
    <property type="entry name" value="UNC80"/>
    <property type="match status" value="1"/>
</dbReference>
<feature type="compositionally biased region" description="Polar residues" evidence="1">
    <location>
        <begin position="222"/>
        <end position="236"/>
    </location>
</feature>
<feature type="non-terminal residue" evidence="3">
    <location>
        <position position="1"/>
    </location>
</feature>
<feature type="compositionally biased region" description="Basic and acidic residues" evidence="1">
    <location>
        <begin position="102"/>
        <end position="113"/>
    </location>
</feature>
<feature type="compositionally biased region" description="Low complexity" evidence="1">
    <location>
        <begin position="278"/>
        <end position="299"/>
    </location>
</feature>
<dbReference type="GO" id="GO:0005261">
    <property type="term" value="F:monoatomic cation channel activity"/>
    <property type="evidence" value="ECO:0007669"/>
    <property type="project" value="TreeGrafter"/>
</dbReference>
<dbReference type="EMBL" id="GBHO01043339">
    <property type="protein sequence ID" value="JAG00265.1"/>
    <property type="molecule type" value="Transcribed_RNA"/>
</dbReference>
<gene>
    <name evidence="3" type="ORF">CM83_26871</name>
</gene>
<dbReference type="AlphaFoldDB" id="A0A0A9W5X9"/>
<feature type="region of interest" description="Disordered" evidence="1">
    <location>
        <begin position="276"/>
        <end position="299"/>
    </location>
</feature>
<feature type="region of interest" description="Disordered" evidence="1">
    <location>
        <begin position="341"/>
        <end position="373"/>
    </location>
</feature>
<dbReference type="GO" id="GO:0055080">
    <property type="term" value="P:monoatomic cation homeostasis"/>
    <property type="evidence" value="ECO:0007669"/>
    <property type="project" value="TreeGrafter"/>
</dbReference>
<feature type="compositionally biased region" description="Polar residues" evidence="1">
    <location>
        <begin position="149"/>
        <end position="175"/>
    </location>
</feature>
<reference evidence="3" key="2">
    <citation type="submission" date="2014-07" db="EMBL/GenBank/DDBJ databases">
        <authorList>
            <person name="Hull J."/>
        </authorList>
    </citation>
    <scope>NUCLEOTIDE SEQUENCE</scope>
</reference>
<organism evidence="3">
    <name type="scientific">Lygus hesperus</name>
    <name type="common">Western plant bug</name>
    <dbReference type="NCBI Taxonomy" id="30085"/>
    <lineage>
        <taxon>Eukaryota</taxon>
        <taxon>Metazoa</taxon>
        <taxon>Ecdysozoa</taxon>
        <taxon>Arthropoda</taxon>
        <taxon>Hexapoda</taxon>
        <taxon>Insecta</taxon>
        <taxon>Pterygota</taxon>
        <taxon>Neoptera</taxon>
        <taxon>Paraneoptera</taxon>
        <taxon>Hemiptera</taxon>
        <taxon>Heteroptera</taxon>
        <taxon>Panheteroptera</taxon>
        <taxon>Cimicomorpha</taxon>
        <taxon>Miridae</taxon>
        <taxon>Mirini</taxon>
        <taxon>Lygus</taxon>
    </lineage>
</organism>
<name>A0A0A9W5X9_LYGHE</name>
<evidence type="ECO:0000313" key="3">
    <source>
        <dbReference type="EMBL" id="JAG00265.1"/>
    </source>
</evidence>
<dbReference type="GO" id="GO:0034703">
    <property type="term" value="C:cation channel complex"/>
    <property type="evidence" value="ECO:0007669"/>
    <property type="project" value="TreeGrafter"/>
</dbReference>
<feature type="compositionally biased region" description="Basic residues" evidence="1">
    <location>
        <begin position="187"/>
        <end position="205"/>
    </location>
</feature>
<dbReference type="InterPro" id="IPR046460">
    <property type="entry name" value="UNC80_C"/>
</dbReference>